<dbReference type="AlphaFoldDB" id="A0A6G7YGL9"/>
<proteinExistence type="predicted"/>
<accession>A0A6G7YGL9</accession>
<protein>
    <submittedName>
        <fullName evidence="2">Uncharacterized protein</fullName>
    </submittedName>
</protein>
<evidence type="ECO:0000313" key="2">
    <source>
        <dbReference type="EMBL" id="QIK76044.1"/>
    </source>
</evidence>
<reference evidence="2 3" key="1">
    <citation type="submission" date="2020-03" db="EMBL/GenBank/DDBJ databases">
        <title>Nocardioides sp. nov., isolated from fish.</title>
        <authorList>
            <person name="Hyun D.-W."/>
            <person name="Bae J.-W."/>
        </authorList>
    </citation>
    <scope>NUCLEOTIDE SEQUENCE [LARGE SCALE GENOMIC DNA]</scope>
    <source>
        <strain evidence="2 3">HDW12A</strain>
    </source>
</reference>
<evidence type="ECO:0000313" key="3">
    <source>
        <dbReference type="Proteomes" id="UP000502035"/>
    </source>
</evidence>
<dbReference type="RefSeq" id="WP_166319026.1">
    <property type="nucleotide sequence ID" value="NZ_CP049866.1"/>
</dbReference>
<organism evidence="2 3">
    <name type="scientific">Nocardioides piscis</name>
    <dbReference type="NCBI Taxonomy" id="2714938"/>
    <lineage>
        <taxon>Bacteria</taxon>
        <taxon>Bacillati</taxon>
        <taxon>Actinomycetota</taxon>
        <taxon>Actinomycetes</taxon>
        <taxon>Propionibacteriales</taxon>
        <taxon>Nocardioidaceae</taxon>
        <taxon>Nocardioides</taxon>
    </lineage>
</organism>
<dbReference type="Proteomes" id="UP000502035">
    <property type="component" value="Chromosome"/>
</dbReference>
<feature type="compositionally biased region" description="Basic and acidic residues" evidence="1">
    <location>
        <begin position="58"/>
        <end position="79"/>
    </location>
</feature>
<gene>
    <name evidence="2" type="ORF">G7071_11970</name>
</gene>
<dbReference type="KEGG" id="npi:G7071_11970"/>
<sequence>MTYPEVEEWKAFTGLQARHLELQDRYRDTAKASDRLDRTRDQALEADREAYAQALIDGKPDPGQKHVQAHDKDAAAKRREMEALQVAVQRTEDEIQDLLNAEGAEQAAALEAAMAEGRVKAQGLLEELAAVLTDVQTQGAVAAWIQRARRDGQAVSYRGASTGTTGLAEGLKGPNGYDHTLEAVFTALRATLEGPKPPKVRQPGEHVPLQEQNWGAVAEALPQTASGPQ</sequence>
<keyword evidence="3" id="KW-1185">Reference proteome</keyword>
<feature type="region of interest" description="Disordered" evidence="1">
    <location>
        <begin position="56"/>
        <end position="79"/>
    </location>
</feature>
<evidence type="ECO:0000256" key="1">
    <source>
        <dbReference type="SAM" id="MobiDB-lite"/>
    </source>
</evidence>
<dbReference type="EMBL" id="CP049866">
    <property type="protein sequence ID" value="QIK76044.1"/>
    <property type="molecule type" value="Genomic_DNA"/>
</dbReference>
<name>A0A6G7YGL9_9ACTN</name>